<dbReference type="InterPro" id="IPR016639">
    <property type="entry name" value="GST_Omega/GSH"/>
</dbReference>
<name>A0A939CGV3_9FIRM</name>
<organism evidence="1 2">
    <name type="scientific">Fusicatenibacter saccharivorans</name>
    <dbReference type="NCBI Taxonomy" id="1150298"/>
    <lineage>
        <taxon>Bacteria</taxon>
        <taxon>Bacillati</taxon>
        <taxon>Bacillota</taxon>
        <taxon>Clostridia</taxon>
        <taxon>Lachnospirales</taxon>
        <taxon>Lachnospiraceae</taxon>
        <taxon>Fusicatenibacter</taxon>
    </lineage>
</organism>
<dbReference type="PANTHER" id="PTHR32419">
    <property type="entry name" value="GLUTATHIONYL-HYDROQUINONE REDUCTASE"/>
    <property type="match status" value="1"/>
</dbReference>
<accession>A0A939CGV3</accession>
<proteinExistence type="predicted"/>
<evidence type="ECO:0000313" key="2">
    <source>
        <dbReference type="Proteomes" id="UP000737612"/>
    </source>
</evidence>
<dbReference type="EMBL" id="JAFHBD010000068">
    <property type="protein sequence ID" value="MBN2954681.1"/>
    <property type="molecule type" value="Genomic_DNA"/>
</dbReference>
<dbReference type="GO" id="GO:0004364">
    <property type="term" value="F:glutathione transferase activity"/>
    <property type="evidence" value="ECO:0007669"/>
    <property type="project" value="InterPro"/>
</dbReference>
<dbReference type="GO" id="GO:0005737">
    <property type="term" value="C:cytoplasm"/>
    <property type="evidence" value="ECO:0007669"/>
    <property type="project" value="TreeGrafter"/>
</dbReference>
<gene>
    <name evidence="1" type="ORF">JTJ23_14085</name>
</gene>
<comment type="caution">
    <text evidence="1">The sequence shown here is derived from an EMBL/GenBank/DDBJ whole genome shotgun (WGS) entry which is preliminary data.</text>
</comment>
<dbReference type="SUPFAM" id="SSF47616">
    <property type="entry name" value="GST C-terminal domain-like"/>
    <property type="match status" value="1"/>
</dbReference>
<dbReference type="PANTHER" id="PTHR32419:SF6">
    <property type="entry name" value="GLUTATHIONE S-TRANSFERASE OMEGA-LIKE 1-RELATED"/>
    <property type="match status" value="1"/>
</dbReference>
<dbReference type="Gene3D" id="1.20.1050.10">
    <property type="match status" value="1"/>
</dbReference>
<protein>
    <submittedName>
        <fullName evidence="1">Glutathione S-transferase C-terminal domain-containing protein</fullName>
    </submittedName>
</protein>
<evidence type="ECO:0000313" key="1">
    <source>
        <dbReference type="EMBL" id="MBN2954681.1"/>
    </source>
</evidence>
<dbReference type="Pfam" id="PF13410">
    <property type="entry name" value="GST_C_2"/>
    <property type="match status" value="1"/>
</dbReference>
<sequence length="183" mass="20790">MLNAVELAQYVESAKQFYGALEELETALGATRFLAGDFVTEADAALYVTLVRFDLLYSRYLGPVKYRVQDLKNVSDYLKDLYQIPAFTHHTDFAAIIRQGRIEGEEDGFRASTHYDLALPKIDWDAQWKVSTERAYLSSDPTHPIYLGNNRRFDIDPTWYDLGAESPKKEEKETPPSCGCCCG</sequence>
<reference evidence="1" key="1">
    <citation type="submission" date="2021-02" db="EMBL/GenBank/DDBJ databases">
        <title>Metagenome-assembled genomes from human diarrheal sample B26.</title>
        <authorList>
            <person name="Ateba T.P."/>
            <person name="Alayande K.A."/>
            <person name="Mwanza M."/>
        </authorList>
    </citation>
    <scope>NUCLEOTIDE SEQUENCE</scope>
    <source>
        <strain evidence="1">06WH</strain>
    </source>
</reference>
<dbReference type="Proteomes" id="UP000737612">
    <property type="component" value="Unassembled WGS sequence"/>
</dbReference>
<dbReference type="AlphaFoldDB" id="A0A939CGV3"/>
<dbReference type="InterPro" id="IPR036282">
    <property type="entry name" value="Glutathione-S-Trfase_C_sf"/>
</dbReference>